<dbReference type="GO" id="GO:0008697">
    <property type="term" value="F:4-deoxy-L-threo-5-hexosulose-uronate ketol-isomerase activity"/>
    <property type="evidence" value="ECO:0007669"/>
    <property type="project" value="UniProtKB-UniRule"/>
</dbReference>
<comment type="cofactor">
    <cofactor evidence="7">
        <name>Zn(2+)</name>
        <dbReference type="ChEBI" id="CHEBI:29105"/>
    </cofactor>
    <text evidence="7">Binds 1 zinc ion per subunit.</text>
</comment>
<protein>
    <recommendedName>
        <fullName evidence="7">4-deoxy-L-threo-5-hexosulose-uronate ketol-isomerase</fullName>
        <ecNumber evidence="7">5.3.1.17</ecNumber>
    </recommendedName>
    <alternativeName>
        <fullName evidence="7">5-keto-4-deoxyuronate isomerase</fullName>
    </alternativeName>
    <alternativeName>
        <fullName evidence="7">DKI isomerase</fullName>
    </alternativeName>
</protein>
<feature type="binding site" evidence="7">
    <location>
        <position position="204"/>
    </location>
    <ligand>
        <name>Zn(2+)</name>
        <dbReference type="ChEBI" id="CHEBI:29105"/>
    </ligand>
</feature>
<keyword evidence="4 7" id="KW-0479">Metal-binding</keyword>
<evidence type="ECO:0000256" key="7">
    <source>
        <dbReference type="HAMAP-Rule" id="MF_00687"/>
    </source>
</evidence>
<evidence type="ECO:0000256" key="3">
    <source>
        <dbReference type="ARBA" id="ARBA00008086"/>
    </source>
</evidence>
<keyword evidence="6 7" id="KW-0413">Isomerase</keyword>
<dbReference type="UniPathway" id="UPA00545">
    <property type="reaction ID" value="UER00826"/>
</dbReference>
<evidence type="ECO:0000256" key="4">
    <source>
        <dbReference type="ARBA" id="ARBA00022723"/>
    </source>
</evidence>
<dbReference type="GO" id="GO:0019698">
    <property type="term" value="P:D-galacturonate catabolic process"/>
    <property type="evidence" value="ECO:0007669"/>
    <property type="project" value="TreeGrafter"/>
</dbReference>
<dbReference type="EMBL" id="CP045700">
    <property type="protein sequence ID" value="QGA66776.1"/>
    <property type="molecule type" value="Genomic_DNA"/>
</dbReference>
<dbReference type="GO" id="GO:0008270">
    <property type="term" value="F:zinc ion binding"/>
    <property type="evidence" value="ECO:0007669"/>
    <property type="project" value="UniProtKB-UniRule"/>
</dbReference>
<evidence type="ECO:0000256" key="5">
    <source>
        <dbReference type="ARBA" id="ARBA00022833"/>
    </source>
</evidence>
<dbReference type="InterPro" id="IPR014710">
    <property type="entry name" value="RmlC-like_jellyroll"/>
</dbReference>
<dbReference type="PIRSF" id="PIRSF006625">
    <property type="entry name" value="KduI"/>
    <property type="match status" value="1"/>
</dbReference>
<feature type="binding site" evidence="7">
    <location>
        <position position="199"/>
    </location>
    <ligand>
        <name>Zn(2+)</name>
        <dbReference type="ChEBI" id="CHEBI:29105"/>
    </ligand>
</feature>
<dbReference type="NCBIfam" id="NF002091">
    <property type="entry name" value="PRK00924.1"/>
    <property type="match status" value="1"/>
</dbReference>
<dbReference type="AlphaFoldDB" id="A0A5Q0TK25"/>
<keyword evidence="9" id="KW-1185">Reference proteome</keyword>
<dbReference type="SUPFAM" id="SSF51182">
    <property type="entry name" value="RmlC-like cupins"/>
    <property type="match status" value="1"/>
</dbReference>
<feature type="binding site" evidence="7">
    <location>
        <position position="246"/>
    </location>
    <ligand>
        <name>Zn(2+)</name>
        <dbReference type="ChEBI" id="CHEBI:29105"/>
    </ligand>
</feature>
<feature type="binding site" evidence="7">
    <location>
        <position position="197"/>
    </location>
    <ligand>
        <name>Zn(2+)</name>
        <dbReference type="ChEBI" id="CHEBI:29105"/>
    </ligand>
</feature>
<dbReference type="InterPro" id="IPR021120">
    <property type="entry name" value="KduI/IolB_isomerase"/>
</dbReference>
<sequence>MIIRQASNMEDAKQYDTDRLRQEFLIESLFQSGTTNVIYSHIDRIVAVGACPTTEPLALASAIDNKAFGTDFFLQRREIGIVNLGGKAEVTCGNETYILDHLDCVYLGQGSDNIHFHPSTTENKAQFYALSTPAHHSYPNKIITKDQANKISLGSDEMANQRLLTQYIHPDILQTCQLCMGITHLSPGSVWNTMPAHTHERRMEIYCYFNIKPQQAVFHMMGEPTQTRHIIVQNNQLVLSPSWSIHSGCGTQNYSFVWGMAGENQTFDDMDFVETSNLR</sequence>
<dbReference type="Gene3D" id="2.60.120.10">
    <property type="entry name" value="Jelly Rolls"/>
    <property type="match status" value="1"/>
</dbReference>
<dbReference type="RefSeq" id="WP_153448865.1">
    <property type="nucleotide sequence ID" value="NZ_CP045700.1"/>
</dbReference>
<dbReference type="Pfam" id="PF04962">
    <property type="entry name" value="KduI"/>
    <property type="match status" value="1"/>
</dbReference>
<dbReference type="GO" id="GO:0045490">
    <property type="term" value="P:pectin catabolic process"/>
    <property type="evidence" value="ECO:0007669"/>
    <property type="project" value="UniProtKB-UniRule"/>
</dbReference>
<comment type="function">
    <text evidence="7">Catalyzes the isomerization of 5-dehydro-4-deoxy-D-glucuronate to 3-deoxy-D-glycero-2,5-hexodiulosonate.</text>
</comment>
<accession>A0A5Q0TK25</accession>
<dbReference type="CDD" id="cd20294">
    <property type="entry name" value="cupin_KduI_N"/>
    <property type="match status" value="1"/>
</dbReference>
<evidence type="ECO:0000313" key="9">
    <source>
        <dbReference type="Proteomes" id="UP000348942"/>
    </source>
</evidence>
<dbReference type="Gene3D" id="2.60.120.520">
    <property type="entry name" value="pectin degrading enzyme 5-keto 4- deoxyuronate isomerase, domain 1"/>
    <property type="match status" value="1"/>
</dbReference>
<comment type="pathway">
    <text evidence="2 7">Glycan metabolism; pectin degradation; 2-dehydro-3-deoxy-D-gluconate from pectin: step 4/5.</text>
</comment>
<dbReference type="Proteomes" id="UP000348942">
    <property type="component" value="Chromosome 2"/>
</dbReference>
<dbReference type="HAMAP" id="MF_00687">
    <property type="entry name" value="KduI"/>
    <property type="match status" value="1"/>
</dbReference>
<keyword evidence="5 7" id="KW-0862">Zinc</keyword>
<dbReference type="InterPro" id="IPR011051">
    <property type="entry name" value="RmlC_Cupin_sf"/>
</dbReference>
<dbReference type="CDD" id="cd20491">
    <property type="entry name" value="cupin_KduI_C"/>
    <property type="match status" value="1"/>
</dbReference>
<gene>
    <name evidence="7 8" type="primary">kduI</name>
    <name evidence="8" type="ORF">GFB47_15415</name>
</gene>
<comment type="catalytic activity">
    <reaction evidence="1 7">
        <text>5-dehydro-4-deoxy-D-glucuronate = 3-deoxy-D-glycero-2,5-hexodiulosonate</text>
        <dbReference type="Rhea" id="RHEA:23896"/>
        <dbReference type="ChEBI" id="CHEBI:17117"/>
        <dbReference type="ChEBI" id="CHEBI:29071"/>
        <dbReference type="EC" id="5.3.1.17"/>
    </reaction>
</comment>
<comment type="similarity">
    <text evidence="3 7">Belongs to the KduI family.</text>
</comment>
<proteinExistence type="inferred from homology"/>
<dbReference type="InterPro" id="IPR027449">
    <property type="entry name" value="KduI_N"/>
</dbReference>
<evidence type="ECO:0000256" key="1">
    <source>
        <dbReference type="ARBA" id="ARBA00000552"/>
    </source>
</evidence>
<dbReference type="EC" id="5.3.1.17" evidence="7"/>
<dbReference type="InterPro" id="IPR007045">
    <property type="entry name" value="KduI"/>
</dbReference>
<dbReference type="PANTHER" id="PTHR38461">
    <property type="entry name" value="4-DEOXY-L-THREO-5-HEXOSULOSE-URONATE KETOL-ISOMERASE"/>
    <property type="match status" value="1"/>
</dbReference>
<reference evidence="8 9" key="1">
    <citation type="submission" date="2019-10" db="EMBL/GenBank/DDBJ databases">
        <title>Vibrio sp. nov., isolated from Coralline algae surface.</title>
        <authorList>
            <person name="Geng Y."/>
            <person name="Zhang X."/>
        </authorList>
    </citation>
    <scope>NUCLEOTIDE SEQUENCE [LARGE SCALE GENOMIC DNA]</scope>
    <source>
        <strain evidence="8 9">SM1977</strain>
    </source>
</reference>
<evidence type="ECO:0000313" key="8">
    <source>
        <dbReference type="EMBL" id="QGA66776.1"/>
    </source>
</evidence>
<organism evidence="8 9">
    <name type="scientific">Vibrio algicola</name>
    <dbReference type="NCBI Taxonomy" id="2662262"/>
    <lineage>
        <taxon>Bacteria</taxon>
        <taxon>Pseudomonadati</taxon>
        <taxon>Pseudomonadota</taxon>
        <taxon>Gammaproteobacteria</taxon>
        <taxon>Vibrionales</taxon>
        <taxon>Vibrionaceae</taxon>
        <taxon>Vibrio</taxon>
    </lineage>
</organism>
<dbReference type="GO" id="GO:0042840">
    <property type="term" value="P:D-glucuronate catabolic process"/>
    <property type="evidence" value="ECO:0007669"/>
    <property type="project" value="TreeGrafter"/>
</dbReference>
<evidence type="ECO:0000256" key="2">
    <source>
        <dbReference type="ARBA" id="ARBA00005148"/>
    </source>
</evidence>
<evidence type="ECO:0000256" key="6">
    <source>
        <dbReference type="ARBA" id="ARBA00023235"/>
    </source>
</evidence>
<name>A0A5Q0TK25_9VIBR</name>
<dbReference type="PANTHER" id="PTHR38461:SF1">
    <property type="entry name" value="4-DEOXY-L-THREO-5-HEXOSULOSE-URONATE KETOL-ISOMERASE"/>
    <property type="match status" value="1"/>
</dbReference>